<gene>
    <name evidence="12" type="primary">LOC113493820</name>
</gene>
<dbReference type="GO" id="GO:0005549">
    <property type="term" value="F:odorant binding"/>
    <property type="evidence" value="ECO:0007669"/>
    <property type="project" value="InterPro"/>
</dbReference>
<reference evidence="12" key="1">
    <citation type="submission" date="2025-08" db="UniProtKB">
        <authorList>
            <consortium name="RefSeq"/>
        </authorList>
    </citation>
    <scope>IDENTIFICATION</scope>
</reference>
<keyword evidence="3 10" id="KW-0716">Sensory transduction</keyword>
<dbReference type="PANTHER" id="PTHR21137">
    <property type="entry name" value="ODORANT RECEPTOR"/>
    <property type="match status" value="1"/>
</dbReference>
<dbReference type="PANTHER" id="PTHR21137:SF35">
    <property type="entry name" value="ODORANT RECEPTOR 19A-RELATED"/>
    <property type="match status" value="1"/>
</dbReference>
<protein>
    <recommendedName>
        <fullName evidence="10">Odorant receptor</fullName>
    </recommendedName>
</protein>
<accession>A0A7E5VH44</accession>
<feature type="transmembrane region" description="Helical" evidence="10">
    <location>
        <begin position="301"/>
        <end position="322"/>
    </location>
</feature>
<evidence type="ECO:0000256" key="3">
    <source>
        <dbReference type="ARBA" id="ARBA00022606"/>
    </source>
</evidence>
<comment type="caution">
    <text evidence="10">Lacks conserved residue(s) required for the propagation of feature annotation.</text>
</comment>
<keyword evidence="9 10" id="KW-0807">Transducer</keyword>
<keyword evidence="2" id="KW-1003">Cell membrane</keyword>
<keyword evidence="5 10" id="KW-0552">Olfaction</keyword>
<comment type="subcellular location">
    <subcellularLocation>
        <location evidence="1 10">Cell membrane</location>
        <topology evidence="1 10">Multi-pass membrane protein</topology>
    </subcellularLocation>
</comment>
<dbReference type="GeneID" id="113493820"/>
<evidence type="ECO:0000313" key="11">
    <source>
        <dbReference type="Proteomes" id="UP000322000"/>
    </source>
</evidence>
<dbReference type="AlphaFoldDB" id="A0A7E5VH44"/>
<evidence type="ECO:0000313" key="12">
    <source>
        <dbReference type="RefSeq" id="XP_026727647.1"/>
    </source>
</evidence>
<proteinExistence type="inferred from homology"/>
<dbReference type="Proteomes" id="UP000322000">
    <property type="component" value="Chromosome 5"/>
</dbReference>
<dbReference type="GO" id="GO:0005886">
    <property type="term" value="C:plasma membrane"/>
    <property type="evidence" value="ECO:0007669"/>
    <property type="project" value="UniProtKB-SubCell"/>
</dbReference>
<dbReference type="GO" id="GO:0007165">
    <property type="term" value="P:signal transduction"/>
    <property type="evidence" value="ECO:0007669"/>
    <property type="project" value="UniProtKB-KW"/>
</dbReference>
<sequence>MDVPSLKETHPQKYYFKLICRIMYYLGMGDIWYEEIPVSYYAKKFYTFWRIISNSFVVVVLVDEFLSYLRSDLSDREKNDLVQFSLAHPTIALKIVTLYASKERVTSIMKHLLEETRPIFHSLELEKMSVKRFAKYCMMMTGCSYFTLSAATIEGIRIYINEDIPIRTEVVYYPNPSQTGLAINIMRFLVEFHWYYIVGIMATIDCLALCSLLTVAHKFSLLRLYFKNLRIKALENRRKPNFEEEFRKDFVIGIKLHADALWCARNVQKIMGPLYSIQVYEGVTLLVMCLIKLVLTERNYVFLLATLAYMFSIIILTGAYMIPAGDITYEATLVGTAMFHSGWEVCGGAGLRTLAVVALQVSQVPVYMTAYGVLVLSHRNLVSLLRSSYSFFAVMY</sequence>
<evidence type="ECO:0000256" key="1">
    <source>
        <dbReference type="ARBA" id="ARBA00004651"/>
    </source>
</evidence>
<evidence type="ECO:0000256" key="8">
    <source>
        <dbReference type="ARBA" id="ARBA00023170"/>
    </source>
</evidence>
<keyword evidence="4 10" id="KW-0812">Transmembrane</keyword>
<dbReference type="RefSeq" id="XP_026727647.1">
    <property type="nucleotide sequence ID" value="XM_026871846.1"/>
</dbReference>
<keyword evidence="7 10" id="KW-0472">Membrane</keyword>
<feature type="transmembrane region" description="Helical" evidence="10">
    <location>
        <begin position="194"/>
        <end position="216"/>
    </location>
</feature>
<dbReference type="InterPro" id="IPR004117">
    <property type="entry name" value="7tm6_olfct_rcpt"/>
</dbReference>
<dbReference type="OrthoDB" id="7377833at2759"/>
<dbReference type="GO" id="GO:0004984">
    <property type="term" value="F:olfactory receptor activity"/>
    <property type="evidence" value="ECO:0007669"/>
    <property type="project" value="InterPro"/>
</dbReference>
<evidence type="ECO:0000256" key="10">
    <source>
        <dbReference type="RuleBase" id="RU351113"/>
    </source>
</evidence>
<evidence type="ECO:0000256" key="5">
    <source>
        <dbReference type="ARBA" id="ARBA00022725"/>
    </source>
</evidence>
<evidence type="ECO:0000256" key="4">
    <source>
        <dbReference type="ARBA" id="ARBA00022692"/>
    </source>
</evidence>
<name>A0A7E5VH44_TRINI</name>
<evidence type="ECO:0000256" key="9">
    <source>
        <dbReference type="ARBA" id="ARBA00023224"/>
    </source>
</evidence>
<dbReference type="InParanoid" id="A0A7E5VH44"/>
<keyword evidence="6 10" id="KW-1133">Transmembrane helix</keyword>
<organism evidence="11 12">
    <name type="scientific">Trichoplusia ni</name>
    <name type="common">Cabbage looper</name>
    <dbReference type="NCBI Taxonomy" id="7111"/>
    <lineage>
        <taxon>Eukaryota</taxon>
        <taxon>Metazoa</taxon>
        <taxon>Ecdysozoa</taxon>
        <taxon>Arthropoda</taxon>
        <taxon>Hexapoda</taxon>
        <taxon>Insecta</taxon>
        <taxon>Pterygota</taxon>
        <taxon>Neoptera</taxon>
        <taxon>Endopterygota</taxon>
        <taxon>Lepidoptera</taxon>
        <taxon>Glossata</taxon>
        <taxon>Ditrysia</taxon>
        <taxon>Noctuoidea</taxon>
        <taxon>Noctuidae</taxon>
        <taxon>Plusiinae</taxon>
        <taxon>Trichoplusia</taxon>
    </lineage>
</organism>
<evidence type="ECO:0000256" key="6">
    <source>
        <dbReference type="ARBA" id="ARBA00022989"/>
    </source>
</evidence>
<keyword evidence="8 10" id="KW-0675">Receptor</keyword>
<evidence type="ECO:0000256" key="7">
    <source>
        <dbReference type="ARBA" id="ARBA00023136"/>
    </source>
</evidence>
<evidence type="ECO:0000256" key="2">
    <source>
        <dbReference type="ARBA" id="ARBA00022475"/>
    </source>
</evidence>
<feature type="transmembrane region" description="Helical" evidence="10">
    <location>
        <begin position="274"/>
        <end position="295"/>
    </location>
</feature>
<keyword evidence="11" id="KW-1185">Reference proteome</keyword>
<dbReference type="KEGG" id="tnl:113493820"/>
<feature type="transmembrane region" description="Helical" evidence="10">
    <location>
        <begin position="45"/>
        <end position="62"/>
    </location>
</feature>
<comment type="similarity">
    <text evidence="10">Belongs to the insect chemoreceptor superfamily. Heteromeric odorant receptor channel (TC 1.A.69) family.</text>
</comment>